<feature type="signal peptide" evidence="2">
    <location>
        <begin position="1"/>
        <end position="24"/>
    </location>
</feature>
<reference evidence="4" key="2">
    <citation type="submission" date="2015-07" db="EMBL/GenBank/DDBJ databases">
        <title>Contrasting host-pathogen interactions and genome evolution in two generalist and specialist microsporidian pathogens of mosquitoes.</title>
        <authorList>
            <consortium name="The Broad Institute Genomics Platform"/>
            <consortium name="The Broad Institute Genome Sequencing Center for Infectious Disease"/>
            <person name="Cuomo C.A."/>
            <person name="Sanscrainte N.D."/>
            <person name="Goldberg J.M."/>
            <person name="Heiman D."/>
            <person name="Young S."/>
            <person name="Zeng Q."/>
            <person name="Becnel J.J."/>
            <person name="Birren B.W."/>
        </authorList>
    </citation>
    <scope>NUCLEOTIDE SEQUENCE [LARGE SCALE GENOMIC DNA]</scope>
    <source>
        <strain evidence="4">USNM 41457</strain>
    </source>
</reference>
<dbReference type="VEuPathDB" id="MicrosporidiaDB:EDEG_03096"/>
<evidence type="ECO:0000313" key="3">
    <source>
        <dbReference type="EMBL" id="EJW02476.1"/>
    </source>
</evidence>
<feature type="chain" id="PRO_5003821309" evidence="2">
    <location>
        <begin position="25"/>
        <end position="276"/>
    </location>
</feature>
<gene>
    <name evidence="3" type="ORF">EDEG_03096</name>
</gene>
<dbReference type="Proteomes" id="UP000003163">
    <property type="component" value="Unassembled WGS sequence"/>
</dbReference>
<feature type="compositionally biased region" description="Basic and acidic residues" evidence="1">
    <location>
        <begin position="262"/>
        <end position="276"/>
    </location>
</feature>
<dbReference type="HOGENOM" id="CLU_1008407_0_0_1"/>
<dbReference type="AlphaFoldDB" id="J9D3S4"/>
<dbReference type="EMBL" id="AFBI03000069">
    <property type="protein sequence ID" value="EJW02476.1"/>
    <property type="molecule type" value="Genomic_DNA"/>
</dbReference>
<protein>
    <submittedName>
        <fullName evidence="3">Uncharacterized protein</fullName>
    </submittedName>
</protein>
<feature type="region of interest" description="Disordered" evidence="1">
    <location>
        <begin position="229"/>
        <end position="276"/>
    </location>
</feature>
<accession>J9D3S4</accession>
<comment type="caution">
    <text evidence="3">The sequence shown here is derived from an EMBL/GenBank/DDBJ whole genome shotgun (WGS) entry which is preliminary data.</text>
</comment>
<name>J9D3S4_EDHAE</name>
<evidence type="ECO:0000313" key="4">
    <source>
        <dbReference type="Proteomes" id="UP000003163"/>
    </source>
</evidence>
<evidence type="ECO:0000256" key="2">
    <source>
        <dbReference type="SAM" id="SignalP"/>
    </source>
</evidence>
<evidence type="ECO:0000256" key="1">
    <source>
        <dbReference type="SAM" id="MobiDB-lite"/>
    </source>
</evidence>
<dbReference type="InParanoid" id="J9D3S4"/>
<keyword evidence="2" id="KW-0732">Signal</keyword>
<sequence>MKNIKIIFFHASLLFCAPLFSLFGRLMEPAVSTLVNTAIPPSTPSSVAPVAAIQPQTLSQSNQPNQTAVGPIVGTPISQNGLIPVTAINKDNSGNISAAISNPAKGPSTNIGVPVANSDVLADNKATLNSAQINGANFQPSLVPGASDQIVNKAAFLSGQNNVQAGMPVGVSATAAENKNMPLSQITDNLSKESQENNIDGNAAATAINSNITTEIPINASVDSVTPINTSINDASSEMPTEKNSNAEYPEAESPKTPTTTDTKEEKLNSNLISEK</sequence>
<reference evidence="3 4" key="1">
    <citation type="submission" date="2011-08" db="EMBL/GenBank/DDBJ databases">
        <authorList>
            <person name="Liu Z.J."/>
            <person name="Shi F.L."/>
            <person name="Lu J.Q."/>
            <person name="Li M."/>
            <person name="Wang Z.L."/>
        </authorList>
    </citation>
    <scope>NUCLEOTIDE SEQUENCE [LARGE SCALE GENOMIC DNA]</scope>
    <source>
        <strain evidence="3 4">USNM 41457</strain>
    </source>
</reference>
<proteinExistence type="predicted"/>
<keyword evidence="4" id="KW-1185">Reference proteome</keyword>
<organism evidence="3 4">
    <name type="scientific">Edhazardia aedis (strain USNM 41457)</name>
    <name type="common">Microsporidian parasite</name>
    <dbReference type="NCBI Taxonomy" id="1003232"/>
    <lineage>
        <taxon>Eukaryota</taxon>
        <taxon>Fungi</taxon>
        <taxon>Fungi incertae sedis</taxon>
        <taxon>Microsporidia</taxon>
        <taxon>Edhazardia</taxon>
    </lineage>
</organism>
<feature type="compositionally biased region" description="Polar residues" evidence="1">
    <location>
        <begin position="229"/>
        <end position="247"/>
    </location>
</feature>